<dbReference type="PANTHER" id="PTHR24198">
    <property type="entry name" value="ANKYRIN REPEAT AND PROTEIN KINASE DOMAIN-CONTAINING PROTEIN"/>
    <property type="match status" value="1"/>
</dbReference>
<dbReference type="PANTHER" id="PTHR24198:SF165">
    <property type="entry name" value="ANKYRIN REPEAT-CONTAINING PROTEIN-RELATED"/>
    <property type="match status" value="1"/>
</dbReference>
<feature type="repeat" description="ANK" evidence="3">
    <location>
        <begin position="1017"/>
        <end position="1049"/>
    </location>
</feature>
<evidence type="ECO:0000313" key="4">
    <source>
        <dbReference type="EMBL" id="KAK0507140.1"/>
    </source>
</evidence>
<dbReference type="InterPro" id="IPR002110">
    <property type="entry name" value="Ankyrin_rpt"/>
</dbReference>
<evidence type="ECO:0008006" key="6">
    <source>
        <dbReference type="Google" id="ProtNLM"/>
    </source>
</evidence>
<comment type="caution">
    <text evidence="4">The sequence shown here is derived from an EMBL/GenBank/DDBJ whole genome shotgun (WGS) entry which is preliminary data.</text>
</comment>
<reference evidence="4" key="1">
    <citation type="submission" date="2023-03" db="EMBL/GenBank/DDBJ databases">
        <title>Complete genome of Cladonia borealis.</title>
        <authorList>
            <person name="Park H."/>
        </authorList>
    </citation>
    <scope>NUCLEOTIDE SEQUENCE</scope>
    <source>
        <strain evidence="4">ANT050790</strain>
    </source>
</reference>
<dbReference type="SMART" id="SM00248">
    <property type="entry name" value="ANK"/>
    <property type="match status" value="6"/>
</dbReference>
<dbReference type="AlphaFoldDB" id="A0AA39QS97"/>
<evidence type="ECO:0000256" key="1">
    <source>
        <dbReference type="ARBA" id="ARBA00022737"/>
    </source>
</evidence>
<keyword evidence="1" id="KW-0677">Repeat</keyword>
<accession>A0AA39QS97</accession>
<sequence>MLNAIICEKPTIWNASYHHKADMSVTLTGHWQVYKDFFSILVFGSQETIAAPVMNGPNKKMLLEHFLSLPATQRWMATSVPQPIHVELGRSMYPEDLFDSFEFHTRSTKEHGDDIVLRLDSDLPNRGVTTEAQLYACLCAQLLEQQPNLILWVRHLYPNLRDAVIGSDHKWKTRCLMRCLRTLLLIPKDGMVYCLIHCGPGKSRRNVISQIRAVTQESEIAFRLLVSTEMGSRLDLRFPCTPIRLASEAVPSMDQNLKTLVKKLIERQPSLEPDEGIHLGALSSGMNDSRMNLLTSILDLASLQSLPIFRRLDLTFSPKERVSRCAQNGMPWVIPVVAWVKHAIRALSPAELKRILEIEWDKTAHFSIQEDRPSGEILFVNLQRTLPELLWIRGDTISLRQDFESFGEIWSRHHSDRGCPDKYIANVCLSNLQYVFQNSAQKTQATGDDEAGVRGSIFDGVLPKYATRYWMEYYSRAWPNLVLEDASFRLLLGEKQGFDLDAWARYLASTYWSPEIGEDLRNKALPHTLERVFRVSLLESSYLSYRIVTLPLSFEDDFDCLLLGLASEIVEEVKFYDMVEITCKDLSQSTCSGTLTRVIATALDDRRTKLFAAHDDFLRENALQILLTSIAVGNVSAVAYLLARKVAAPLDERQTDWSSSLGTPLQVACEYGDSEIMTEVLKMGSPWLSLEQSYPWNAMHVACHLAWAKIVDTLSHLQWSWTYNPLLVTSGRGLLEIPKSLADTGGLCEIAEPPRDGGRSPAQLASKYGFLHVLEWLLDSHKCKLSPDSHENRTIRLALRSGNDKVATRVLQALLSEFSTDYDYHDDADSYSDSSDDSVPPIATKTWEGAALVDAVQCGSDPAVFDILLRVSDPDVRDSKGRTPLMIAAANGSVVLVERLLKSKARVGAKDDDGQTVMHHACDQGHMSVVEVLIKNKRIDLKAKDESSRTPITAAIRAGHQHIVKLLLPDITNEALKSEFVLTAAYGQDQILEQILKFAKELDFQTQEEYVNAKAYDYGTALHTAASYNYPRIVQFLLLRRAKIDQVDTAGMTPLADAVAMENASLQSLEVLLNAGASTG</sequence>
<evidence type="ECO:0000256" key="3">
    <source>
        <dbReference type="PROSITE-ProRule" id="PRU00023"/>
    </source>
</evidence>
<name>A0AA39QS97_9LECA</name>
<gene>
    <name evidence="4" type="ORF">JMJ35_010178</name>
</gene>
<dbReference type="Pfam" id="PF12796">
    <property type="entry name" value="Ank_2"/>
    <property type="match status" value="2"/>
</dbReference>
<dbReference type="EMBL" id="JAFEKC020000024">
    <property type="protein sequence ID" value="KAK0507140.1"/>
    <property type="molecule type" value="Genomic_DNA"/>
</dbReference>
<proteinExistence type="predicted"/>
<dbReference type="InterPro" id="IPR036770">
    <property type="entry name" value="Ankyrin_rpt-contain_sf"/>
</dbReference>
<feature type="repeat" description="ANK" evidence="3">
    <location>
        <begin position="880"/>
        <end position="912"/>
    </location>
</feature>
<protein>
    <recommendedName>
        <fullName evidence="6">Ankyrin</fullName>
    </recommendedName>
</protein>
<dbReference type="PROSITE" id="PS50088">
    <property type="entry name" value="ANK_REPEAT"/>
    <property type="match status" value="3"/>
</dbReference>
<dbReference type="Proteomes" id="UP001166286">
    <property type="component" value="Unassembled WGS sequence"/>
</dbReference>
<dbReference type="Gene3D" id="1.25.40.20">
    <property type="entry name" value="Ankyrin repeat-containing domain"/>
    <property type="match status" value="2"/>
</dbReference>
<dbReference type="PROSITE" id="PS50297">
    <property type="entry name" value="ANK_REP_REGION"/>
    <property type="match status" value="2"/>
</dbReference>
<keyword evidence="5" id="KW-1185">Reference proteome</keyword>
<feature type="repeat" description="ANK" evidence="3">
    <location>
        <begin position="913"/>
        <end position="936"/>
    </location>
</feature>
<keyword evidence="2 3" id="KW-0040">ANK repeat</keyword>
<evidence type="ECO:0000313" key="5">
    <source>
        <dbReference type="Proteomes" id="UP001166286"/>
    </source>
</evidence>
<dbReference type="SUPFAM" id="SSF48403">
    <property type="entry name" value="Ankyrin repeat"/>
    <property type="match status" value="2"/>
</dbReference>
<organism evidence="4 5">
    <name type="scientific">Cladonia borealis</name>
    <dbReference type="NCBI Taxonomy" id="184061"/>
    <lineage>
        <taxon>Eukaryota</taxon>
        <taxon>Fungi</taxon>
        <taxon>Dikarya</taxon>
        <taxon>Ascomycota</taxon>
        <taxon>Pezizomycotina</taxon>
        <taxon>Lecanoromycetes</taxon>
        <taxon>OSLEUM clade</taxon>
        <taxon>Lecanoromycetidae</taxon>
        <taxon>Lecanorales</taxon>
        <taxon>Lecanorineae</taxon>
        <taxon>Cladoniaceae</taxon>
        <taxon>Cladonia</taxon>
    </lineage>
</organism>
<evidence type="ECO:0000256" key="2">
    <source>
        <dbReference type="ARBA" id="ARBA00023043"/>
    </source>
</evidence>